<feature type="signal peptide" evidence="2">
    <location>
        <begin position="1"/>
        <end position="33"/>
    </location>
</feature>
<keyword evidence="2" id="KW-0732">Signal</keyword>
<sequence length="145" mass="14703">MRAAAAAAARGRRGRLGALLALAVLAHAAGAAASRLDVLGAVVVERHHGRRLSGWIGGGVGSMIAANDAVGAIESAVDDDNFGSTYAATQAGYEDADMAVYPETREWLLSGISPGYNGYYSGGPGPAGNTPEEDQVSSEVNGWGD</sequence>
<organism evidence="3 4">
    <name type="scientific">Raphidocelis subcapitata</name>
    <dbReference type="NCBI Taxonomy" id="307507"/>
    <lineage>
        <taxon>Eukaryota</taxon>
        <taxon>Viridiplantae</taxon>
        <taxon>Chlorophyta</taxon>
        <taxon>core chlorophytes</taxon>
        <taxon>Chlorophyceae</taxon>
        <taxon>CS clade</taxon>
        <taxon>Sphaeropleales</taxon>
        <taxon>Selenastraceae</taxon>
        <taxon>Raphidocelis</taxon>
    </lineage>
</organism>
<dbReference type="InParanoid" id="A0A2V0P7T2"/>
<feature type="region of interest" description="Disordered" evidence="1">
    <location>
        <begin position="121"/>
        <end position="145"/>
    </location>
</feature>
<dbReference type="EMBL" id="BDRX01000071">
    <property type="protein sequence ID" value="GBF95896.1"/>
    <property type="molecule type" value="Genomic_DNA"/>
</dbReference>
<protein>
    <submittedName>
        <fullName evidence="3">Uncharacterized protein</fullName>
    </submittedName>
</protein>
<name>A0A2V0P7T2_9CHLO</name>
<keyword evidence="4" id="KW-1185">Reference proteome</keyword>
<proteinExistence type="predicted"/>
<evidence type="ECO:0000256" key="1">
    <source>
        <dbReference type="SAM" id="MobiDB-lite"/>
    </source>
</evidence>
<evidence type="ECO:0000313" key="3">
    <source>
        <dbReference type="EMBL" id="GBF95896.1"/>
    </source>
</evidence>
<dbReference type="AlphaFoldDB" id="A0A2V0P7T2"/>
<reference evidence="3 4" key="1">
    <citation type="journal article" date="2018" name="Sci. Rep.">
        <title>Raphidocelis subcapitata (=Pseudokirchneriella subcapitata) provides an insight into genome evolution and environmental adaptations in the Sphaeropleales.</title>
        <authorList>
            <person name="Suzuki S."/>
            <person name="Yamaguchi H."/>
            <person name="Nakajima N."/>
            <person name="Kawachi M."/>
        </authorList>
    </citation>
    <scope>NUCLEOTIDE SEQUENCE [LARGE SCALE GENOMIC DNA]</scope>
    <source>
        <strain evidence="3 4">NIES-35</strain>
    </source>
</reference>
<dbReference type="Proteomes" id="UP000247498">
    <property type="component" value="Unassembled WGS sequence"/>
</dbReference>
<comment type="caution">
    <text evidence="3">The sequence shown here is derived from an EMBL/GenBank/DDBJ whole genome shotgun (WGS) entry which is preliminary data.</text>
</comment>
<accession>A0A2V0P7T2</accession>
<gene>
    <name evidence="3" type="ORF">Rsub_08487</name>
</gene>
<evidence type="ECO:0000313" key="4">
    <source>
        <dbReference type="Proteomes" id="UP000247498"/>
    </source>
</evidence>
<feature type="chain" id="PRO_5016074402" evidence="2">
    <location>
        <begin position="34"/>
        <end position="145"/>
    </location>
</feature>
<evidence type="ECO:0000256" key="2">
    <source>
        <dbReference type="SAM" id="SignalP"/>
    </source>
</evidence>